<dbReference type="OrthoDB" id="2555678at2759"/>
<name>A0A5C3E0P4_9BASI</name>
<feature type="compositionally biased region" description="Basic residues" evidence="1">
    <location>
        <begin position="59"/>
        <end position="70"/>
    </location>
</feature>
<feature type="region of interest" description="Disordered" evidence="1">
    <location>
        <begin position="395"/>
        <end position="440"/>
    </location>
</feature>
<dbReference type="EMBL" id="OOIN01000006">
    <property type="protein sequence ID" value="SPO23905.1"/>
    <property type="molecule type" value="Genomic_DNA"/>
</dbReference>
<feature type="compositionally biased region" description="Polar residues" evidence="1">
    <location>
        <begin position="708"/>
        <end position="722"/>
    </location>
</feature>
<sequence>MMEKQAPLSQVNVIGMEIDSSSNPSRLGMGGSSTGNSSQCSFTSLAPPVLPAPVPPLRPPRKPSHKTHTTSRHDTSDSADSNIAINWAQVTVESGSPQTQHQLAPSEASLARSDAFRSSIPGAGTSTVATSLDMDAASTVATSVSPATSTQALPPWASASKEADIGHDTFRNLALSPAPTMSRRLSEISDAGTKEILLSDRESLAAPKISSESFVRGPIDEQHPDLQTFYPAGTSLARPIKLALSAATSPPSLMSEEVVGSGLPRHVGAVPDLSSSRASSSHDGILGRMAFPHVQNSQLTEASRYFRSVRSYRSTSDGSVRQYRPLPSVPVQSRGYSLDPAVGRRDISQADSIVTVDADSVPDNIGQRGVGNIDGLPTLDAHLSPLMPMGMVTAASSPTQWTHSSPEQPVKGASMYDRRSSRSSLSKTSPVGGPRPFPSISAQSLDAAIESASNRHFVANGKEGPPLSPSASYDVRPQSQVLKLPFKSHAGPRDSWNSFEEPWSAAVVTSSSVLGAVRGMARPELTVNDNQLLRRALSQPQDDVCGSFDGQILSPSRPDEDEDAELTRLEKSRSGTKILPPLRVQQSNEPSSSVERAPYADTGVQASLAALRALESPGESLRTILARQRIFGEDAAVTEFLRESRILNSESHLDDQEGLVMNGPHQRRRSAPHPRDKTSCYSSEELSSTGKSPSDRRADAARRRRRANNTSQADGSGASRTETSGRRQRSRSDNHASGTRNSMPSNPAGHHGANPSRYDAQLEDLLLLREKAMQFESSTGHDHGRSDSQNASIDHGRTVSMQGGYSYSTADSARRPRKSSTSSKRKSRSCKLGYTLPDILAWQEGLGNNAAASPKVV</sequence>
<feature type="compositionally biased region" description="Polar residues" evidence="1">
    <location>
        <begin position="799"/>
        <end position="811"/>
    </location>
</feature>
<proteinExistence type="predicted"/>
<evidence type="ECO:0000313" key="3">
    <source>
        <dbReference type="Proteomes" id="UP000324022"/>
    </source>
</evidence>
<feature type="compositionally biased region" description="Basic and acidic residues" evidence="1">
    <location>
        <begin position="775"/>
        <end position="786"/>
    </location>
</feature>
<feature type="region of interest" description="Disordered" evidence="1">
    <location>
        <begin position="568"/>
        <end position="598"/>
    </location>
</feature>
<evidence type="ECO:0000313" key="2">
    <source>
        <dbReference type="EMBL" id="SPO23905.1"/>
    </source>
</evidence>
<keyword evidence="3" id="KW-1185">Reference proteome</keyword>
<accession>A0A5C3E0P4</accession>
<evidence type="ECO:0000256" key="1">
    <source>
        <dbReference type="SAM" id="MobiDB-lite"/>
    </source>
</evidence>
<dbReference type="AlphaFoldDB" id="A0A5C3E0P4"/>
<feature type="compositionally biased region" description="Polar residues" evidence="1">
    <location>
        <begin position="395"/>
        <end position="407"/>
    </location>
</feature>
<protein>
    <submittedName>
        <fullName evidence="2">Uncharacterized protein</fullName>
    </submittedName>
</protein>
<feature type="compositionally biased region" description="Pro residues" evidence="1">
    <location>
        <begin position="48"/>
        <end position="58"/>
    </location>
</feature>
<organism evidence="2 3">
    <name type="scientific">Ustilago trichophora</name>
    <dbReference type="NCBI Taxonomy" id="86804"/>
    <lineage>
        <taxon>Eukaryota</taxon>
        <taxon>Fungi</taxon>
        <taxon>Dikarya</taxon>
        <taxon>Basidiomycota</taxon>
        <taxon>Ustilaginomycotina</taxon>
        <taxon>Ustilaginomycetes</taxon>
        <taxon>Ustilaginales</taxon>
        <taxon>Ustilaginaceae</taxon>
        <taxon>Ustilago</taxon>
    </lineage>
</organism>
<feature type="region of interest" description="Disordered" evidence="1">
    <location>
        <begin position="1"/>
        <end position="81"/>
    </location>
</feature>
<dbReference type="Proteomes" id="UP000324022">
    <property type="component" value="Unassembled WGS sequence"/>
</dbReference>
<reference evidence="2 3" key="1">
    <citation type="submission" date="2018-03" db="EMBL/GenBank/DDBJ databases">
        <authorList>
            <person name="Guldener U."/>
        </authorList>
    </citation>
    <scope>NUCLEOTIDE SEQUENCE [LARGE SCALE GENOMIC DNA]</scope>
    <source>
        <strain evidence="2 3">NBRC100155</strain>
    </source>
</reference>
<feature type="compositionally biased region" description="Polar residues" evidence="1">
    <location>
        <begin position="735"/>
        <end position="745"/>
    </location>
</feature>
<feature type="compositionally biased region" description="Polar residues" evidence="1">
    <location>
        <begin position="584"/>
        <end position="594"/>
    </location>
</feature>
<feature type="compositionally biased region" description="Polar residues" evidence="1">
    <location>
        <begin position="34"/>
        <end position="44"/>
    </location>
</feature>
<feature type="region of interest" description="Disordered" evidence="1">
    <location>
        <begin position="316"/>
        <end position="337"/>
    </location>
</feature>
<feature type="region of interest" description="Disordered" evidence="1">
    <location>
        <begin position="775"/>
        <end position="830"/>
    </location>
</feature>
<feature type="compositionally biased region" description="Polar residues" evidence="1">
    <location>
        <begin position="679"/>
        <end position="692"/>
    </location>
</feature>
<feature type="compositionally biased region" description="Basic residues" evidence="1">
    <location>
        <begin position="815"/>
        <end position="829"/>
    </location>
</feature>
<gene>
    <name evidence="2" type="ORF">UTRI_03562_B</name>
</gene>
<feature type="region of interest" description="Disordered" evidence="1">
    <location>
        <begin position="653"/>
        <end position="756"/>
    </location>
</feature>